<sequence>MLLPRVESKQSQRKRQQLDAVAFARMKFPASCFRIGAVPLKDVRHKLLG</sequence>
<protein>
    <submittedName>
        <fullName evidence="1">Uncharacterized protein</fullName>
    </submittedName>
</protein>
<organism evidence="1">
    <name type="scientific">Accumulibacter regalis</name>
    <dbReference type="NCBI Taxonomy" id="522306"/>
    <lineage>
        <taxon>Bacteria</taxon>
        <taxon>Pseudomonadati</taxon>
        <taxon>Pseudomonadota</taxon>
        <taxon>Betaproteobacteria</taxon>
        <taxon>Candidatus Accumulibacter</taxon>
    </lineage>
</organism>
<gene>
    <name evidence="1" type="ordered locus">CAP2UW1_1666</name>
</gene>
<evidence type="ECO:0000313" key="1">
    <source>
        <dbReference type="EMBL" id="ACV34976.1"/>
    </source>
</evidence>
<dbReference type="AlphaFoldDB" id="C7RUC4"/>
<dbReference type="STRING" id="522306.CAP2UW1_1666"/>
<accession>C7RUC4</accession>
<dbReference type="KEGG" id="app:CAP2UW1_1666"/>
<proteinExistence type="predicted"/>
<dbReference type="HOGENOM" id="CLU_3131099_0_0_4"/>
<reference evidence="1" key="2">
    <citation type="submission" date="2009-09" db="EMBL/GenBank/DDBJ databases">
        <title>Complete sequence of chromosome of Candidatus Accumulibacter phosphatis clade IIA str. UW-1.</title>
        <authorList>
            <consortium name="US DOE Joint Genome Institute"/>
            <person name="Martin H.G."/>
            <person name="Ivanova N."/>
            <person name="Kunin V."/>
            <person name="Warnecke F."/>
            <person name="Barry K."/>
            <person name="He S."/>
            <person name="Salamov A."/>
            <person name="Szeto E."/>
            <person name="Dalin E."/>
            <person name="Pangilinan J.L."/>
            <person name="Lapidus A."/>
            <person name="Lowry S."/>
            <person name="Kyrpides N.C."/>
            <person name="McMahon K.D."/>
            <person name="Hugenholtz P."/>
        </authorList>
    </citation>
    <scope>NUCLEOTIDE SEQUENCE [LARGE SCALE GENOMIC DNA]</scope>
    <source>
        <strain evidence="1">UW-1</strain>
    </source>
</reference>
<dbReference type="EMBL" id="CP001715">
    <property type="protein sequence ID" value="ACV34976.1"/>
    <property type="molecule type" value="Genomic_DNA"/>
</dbReference>
<reference evidence="1" key="1">
    <citation type="submission" date="2009-08" db="EMBL/GenBank/DDBJ databases">
        <authorList>
            <consortium name="US DOE Joint Genome Institute"/>
            <person name="Lucas S."/>
            <person name="Copeland A."/>
            <person name="Lapidus A."/>
            <person name="Glavina del Rio T."/>
            <person name="Dalin E."/>
            <person name="Tice H."/>
            <person name="Bruce D."/>
            <person name="Barry K."/>
            <person name="Pitluck S."/>
            <person name="Lowry S."/>
            <person name="Larimer F."/>
            <person name="Land M."/>
            <person name="Hauser L."/>
            <person name="Kyrpides N."/>
            <person name="Ivanova N."/>
            <person name="McMahon K.D."/>
            <person name="Hugenholtz P."/>
        </authorList>
    </citation>
    <scope>NUCLEOTIDE SEQUENCE</scope>
    <source>
        <strain evidence="1">UW-1</strain>
    </source>
</reference>
<name>C7RUC4_ACCRE</name>